<sequence>MQSAKQKIMTINFSKKWINITFHILVWVILITLPYIINANRSRPPRSLTDFEETQFLRLNFISYFYWIAIFYFNSQVLIPSFLYKKKYLLYSFFFFVSLLAAITIHSLLFHALLPNLDFNLGRTLWFNTPTFLLTIAASTAFTMISDRISEEKRVLQREQENMKTELSFLRSQISPHFIFNVLNNIVALVRLKSNELEPTVMKLSGLMQYMLYETDEEKVSIKTETEYLQAYIDLQKQRFGKKVAIQTNIDIESEFDEIEPMLLIPFIENAFKHGVGMIENPQIFVDLKTEDEKLTFIVKNKFNPDENEVKDAASGIGLANVSRRLNLLYGDNHQLIIDKNDGWFNVSLTLKLTA</sequence>
<dbReference type="RefSeq" id="WP_109928100.1">
    <property type="nucleotide sequence ID" value="NZ_QGNY01000001.1"/>
</dbReference>
<keyword evidence="5" id="KW-1185">Reference proteome</keyword>
<comment type="caution">
    <text evidence="4">The sequence shown here is derived from an EMBL/GenBank/DDBJ whole genome shotgun (WGS) entry which is preliminary data.</text>
</comment>
<organism evidence="4 5">
    <name type="scientific">Pedobacter paludis</name>
    <dbReference type="NCBI Taxonomy" id="2203212"/>
    <lineage>
        <taxon>Bacteria</taxon>
        <taxon>Pseudomonadati</taxon>
        <taxon>Bacteroidota</taxon>
        <taxon>Sphingobacteriia</taxon>
        <taxon>Sphingobacteriales</taxon>
        <taxon>Sphingobacteriaceae</taxon>
        <taxon>Pedobacter</taxon>
    </lineage>
</organism>
<dbReference type="Proteomes" id="UP000245391">
    <property type="component" value="Unassembled WGS sequence"/>
</dbReference>
<evidence type="ECO:0000313" key="5">
    <source>
        <dbReference type="Proteomes" id="UP000245391"/>
    </source>
</evidence>
<keyword evidence="4" id="KW-0808">Transferase</keyword>
<protein>
    <submittedName>
        <fullName evidence="4">Histidine kinase</fullName>
    </submittedName>
</protein>
<keyword evidence="2" id="KW-1133">Transmembrane helix</keyword>
<evidence type="ECO:0000259" key="3">
    <source>
        <dbReference type="Pfam" id="PF06580"/>
    </source>
</evidence>
<dbReference type="SUPFAM" id="SSF55874">
    <property type="entry name" value="ATPase domain of HSP90 chaperone/DNA topoisomerase II/histidine kinase"/>
    <property type="match status" value="1"/>
</dbReference>
<keyword evidence="2" id="KW-0812">Transmembrane</keyword>
<name>A0A317F3U2_9SPHI</name>
<dbReference type="InterPro" id="IPR050640">
    <property type="entry name" value="Bact_2-comp_sensor_kinase"/>
</dbReference>
<dbReference type="OrthoDB" id="9792992at2"/>
<keyword evidence="2" id="KW-0472">Membrane</keyword>
<reference evidence="5" key="1">
    <citation type="submission" date="2018-05" db="EMBL/GenBank/DDBJ databases">
        <title>Pedobacter paludis sp. nov., isolated from wetland soil.</title>
        <authorList>
            <person name="Zhang Y."/>
        </authorList>
    </citation>
    <scope>NUCLEOTIDE SEQUENCE [LARGE SCALE GENOMIC DNA]</scope>
    <source>
        <strain evidence="5">R-8</strain>
    </source>
</reference>
<accession>A0A317F3U2</accession>
<dbReference type="GO" id="GO:0000155">
    <property type="term" value="F:phosphorelay sensor kinase activity"/>
    <property type="evidence" value="ECO:0007669"/>
    <property type="project" value="InterPro"/>
</dbReference>
<feature type="transmembrane region" description="Helical" evidence="2">
    <location>
        <begin position="125"/>
        <end position="145"/>
    </location>
</feature>
<keyword evidence="1" id="KW-0175">Coiled coil</keyword>
<evidence type="ECO:0000313" key="4">
    <source>
        <dbReference type="EMBL" id="PWS33515.1"/>
    </source>
</evidence>
<feature type="domain" description="Signal transduction histidine kinase internal region" evidence="3">
    <location>
        <begin position="166"/>
        <end position="243"/>
    </location>
</feature>
<dbReference type="Pfam" id="PF06580">
    <property type="entry name" value="His_kinase"/>
    <property type="match status" value="1"/>
</dbReference>
<keyword evidence="4" id="KW-0418">Kinase</keyword>
<feature type="transmembrane region" description="Helical" evidence="2">
    <location>
        <begin position="20"/>
        <end position="37"/>
    </location>
</feature>
<evidence type="ECO:0000256" key="1">
    <source>
        <dbReference type="SAM" id="Coils"/>
    </source>
</evidence>
<feature type="coiled-coil region" evidence="1">
    <location>
        <begin position="146"/>
        <end position="173"/>
    </location>
</feature>
<gene>
    <name evidence="4" type="ORF">DF947_02515</name>
</gene>
<dbReference type="Gene3D" id="3.30.565.10">
    <property type="entry name" value="Histidine kinase-like ATPase, C-terminal domain"/>
    <property type="match status" value="1"/>
</dbReference>
<dbReference type="PANTHER" id="PTHR34220">
    <property type="entry name" value="SENSOR HISTIDINE KINASE YPDA"/>
    <property type="match status" value="1"/>
</dbReference>
<dbReference type="GO" id="GO:0016020">
    <property type="term" value="C:membrane"/>
    <property type="evidence" value="ECO:0007669"/>
    <property type="project" value="InterPro"/>
</dbReference>
<dbReference type="InterPro" id="IPR010559">
    <property type="entry name" value="Sig_transdc_His_kin_internal"/>
</dbReference>
<evidence type="ECO:0000256" key="2">
    <source>
        <dbReference type="SAM" id="Phobius"/>
    </source>
</evidence>
<feature type="transmembrane region" description="Helical" evidence="2">
    <location>
        <begin position="90"/>
        <end position="113"/>
    </location>
</feature>
<dbReference type="AlphaFoldDB" id="A0A317F3U2"/>
<dbReference type="PANTHER" id="PTHR34220:SF7">
    <property type="entry name" value="SENSOR HISTIDINE KINASE YPDA"/>
    <property type="match status" value="1"/>
</dbReference>
<dbReference type="InterPro" id="IPR036890">
    <property type="entry name" value="HATPase_C_sf"/>
</dbReference>
<feature type="transmembrane region" description="Helical" evidence="2">
    <location>
        <begin position="64"/>
        <end position="83"/>
    </location>
</feature>
<dbReference type="EMBL" id="QGNY01000001">
    <property type="protein sequence ID" value="PWS33515.1"/>
    <property type="molecule type" value="Genomic_DNA"/>
</dbReference>
<proteinExistence type="predicted"/>